<dbReference type="AlphaFoldDB" id="A0A0S3T1M2"/>
<sequence length="261" mass="30059">METRWGWRVVEKHFLWLGNFRCGGDEIAGNSERRKRKETKQGRRGREGNKIRKTLVLPEKYISRRKKFKYDTMGRVSPESCPQIMLQESMTRTMSSVPTPAKDAAYQSGIKQPLLDTHDISVNGISQLHEHSRYETNFVNAQIKTMSLPSNVRGLRFGRGNRIIGRGRGRMIQKEDLQNSTQFKFMYFFFLYILSFTPFHGNPCLYRTSPTVALSGRPKSSPATPSALEVPPHTIVPASFFALNFILFPTLPFQHYLSFIF</sequence>
<dbReference type="Proteomes" id="UP000291084">
    <property type="component" value="Chromosome 10"/>
</dbReference>
<name>A0A0S3T1M2_PHAAN</name>
<evidence type="ECO:0000313" key="1">
    <source>
        <dbReference type="EMBL" id="BAT99044.1"/>
    </source>
</evidence>
<gene>
    <name evidence="1" type="primary">Vigan.10G042000</name>
    <name evidence="1" type="ORF">VIGAN_10042000</name>
</gene>
<organism evidence="1 2">
    <name type="scientific">Vigna angularis var. angularis</name>
    <dbReference type="NCBI Taxonomy" id="157739"/>
    <lineage>
        <taxon>Eukaryota</taxon>
        <taxon>Viridiplantae</taxon>
        <taxon>Streptophyta</taxon>
        <taxon>Embryophyta</taxon>
        <taxon>Tracheophyta</taxon>
        <taxon>Spermatophyta</taxon>
        <taxon>Magnoliopsida</taxon>
        <taxon>eudicotyledons</taxon>
        <taxon>Gunneridae</taxon>
        <taxon>Pentapetalae</taxon>
        <taxon>rosids</taxon>
        <taxon>fabids</taxon>
        <taxon>Fabales</taxon>
        <taxon>Fabaceae</taxon>
        <taxon>Papilionoideae</taxon>
        <taxon>50 kb inversion clade</taxon>
        <taxon>NPAAA clade</taxon>
        <taxon>indigoferoid/millettioid clade</taxon>
        <taxon>Phaseoleae</taxon>
        <taxon>Vigna</taxon>
    </lineage>
</organism>
<evidence type="ECO:0000313" key="2">
    <source>
        <dbReference type="Proteomes" id="UP000291084"/>
    </source>
</evidence>
<dbReference type="EMBL" id="AP015043">
    <property type="protein sequence ID" value="BAT99044.1"/>
    <property type="molecule type" value="Genomic_DNA"/>
</dbReference>
<reference evidence="1 2" key="1">
    <citation type="journal article" date="2015" name="Sci. Rep.">
        <title>The power of single molecule real-time sequencing technology in the de novo assembly of a eukaryotic genome.</title>
        <authorList>
            <person name="Sakai H."/>
            <person name="Naito K."/>
            <person name="Ogiso-Tanaka E."/>
            <person name="Takahashi Y."/>
            <person name="Iseki K."/>
            <person name="Muto C."/>
            <person name="Satou K."/>
            <person name="Teruya K."/>
            <person name="Shiroma A."/>
            <person name="Shimoji M."/>
            <person name="Hirano T."/>
            <person name="Itoh T."/>
            <person name="Kaga A."/>
            <person name="Tomooka N."/>
        </authorList>
    </citation>
    <scope>NUCLEOTIDE SEQUENCE [LARGE SCALE GENOMIC DNA]</scope>
    <source>
        <strain evidence="2">cv. Shumari</strain>
    </source>
</reference>
<proteinExistence type="predicted"/>
<accession>A0A0S3T1M2</accession>
<keyword evidence="2" id="KW-1185">Reference proteome</keyword>
<protein>
    <submittedName>
        <fullName evidence="1">Uncharacterized protein</fullName>
    </submittedName>
</protein>